<evidence type="ECO:0000313" key="2">
    <source>
        <dbReference type="Proteomes" id="UP000887565"/>
    </source>
</evidence>
<dbReference type="Proteomes" id="UP000887565">
    <property type="component" value="Unplaced"/>
</dbReference>
<dbReference type="WBParaSite" id="nRc.2.0.1.t22576-RA">
    <property type="protein sequence ID" value="nRc.2.0.1.t22576-RA"/>
    <property type="gene ID" value="nRc.2.0.1.g22576"/>
</dbReference>
<keyword evidence="2" id="KW-1185">Reference proteome</keyword>
<dbReference type="AlphaFoldDB" id="A0A915JA69"/>
<proteinExistence type="predicted"/>
<sequence>MSYATKNAAYSTTDTAPPPYEKNPGDQQRSQENYGQEEIQNYRNEWLESDQRLERSRNDEQGKRDTKPYLAAYKAMRYIEYSFCVAFVLQFQLLQGLQTESSRTQDQQFVNNEEAIATMEESQCLCFISCIEISALLLKNAFFHCVIIRCPYSNNYPPFSTDNGHPSDRPSFSTDNGHPSDRPSVACHLQCYPCFRDPVPRQKFFLLRTQQIPCQPIDFLDIDLNILFRSPDNDI</sequence>
<reference evidence="3" key="1">
    <citation type="submission" date="2022-11" db="UniProtKB">
        <authorList>
            <consortium name="WormBaseParasite"/>
        </authorList>
    </citation>
    <scope>IDENTIFICATION</scope>
</reference>
<evidence type="ECO:0000313" key="3">
    <source>
        <dbReference type="WBParaSite" id="nRc.2.0.1.t22576-RA"/>
    </source>
</evidence>
<protein>
    <submittedName>
        <fullName evidence="3">Uncharacterized protein</fullName>
    </submittedName>
</protein>
<feature type="region of interest" description="Disordered" evidence="1">
    <location>
        <begin position="1"/>
        <end position="41"/>
    </location>
</feature>
<organism evidence="2 3">
    <name type="scientific">Romanomermis culicivorax</name>
    <name type="common">Nematode worm</name>
    <dbReference type="NCBI Taxonomy" id="13658"/>
    <lineage>
        <taxon>Eukaryota</taxon>
        <taxon>Metazoa</taxon>
        <taxon>Ecdysozoa</taxon>
        <taxon>Nematoda</taxon>
        <taxon>Enoplea</taxon>
        <taxon>Dorylaimia</taxon>
        <taxon>Mermithida</taxon>
        <taxon>Mermithoidea</taxon>
        <taxon>Mermithidae</taxon>
        <taxon>Romanomermis</taxon>
    </lineage>
</organism>
<accession>A0A915JA69</accession>
<feature type="compositionally biased region" description="Polar residues" evidence="1">
    <location>
        <begin position="1"/>
        <end position="15"/>
    </location>
</feature>
<evidence type="ECO:0000256" key="1">
    <source>
        <dbReference type="SAM" id="MobiDB-lite"/>
    </source>
</evidence>
<name>A0A915JA69_ROMCU</name>
<feature type="compositionally biased region" description="Polar residues" evidence="1">
    <location>
        <begin position="25"/>
        <end position="41"/>
    </location>
</feature>